<evidence type="ECO:0000256" key="1">
    <source>
        <dbReference type="ARBA" id="ARBA00004401"/>
    </source>
</evidence>
<keyword evidence="3" id="KW-0812">Transmembrane</keyword>
<dbReference type="SMART" id="SM00034">
    <property type="entry name" value="CLECT"/>
    <property type="match status" value="1"/>
</dbReference>
<name>A0A5N4C5S5_CAMDR</name>
<keyword evidence="3" id="KW-0472">Membrane</keyword>
<gene>
    <name evidence="5" type="ORF">Cadr_000029299</name>
</gene>
<dbReference type="STRING" id="9838.ENSCDRP00005031622"/>
<dbReference type="PANTHER" id="PTHR45710:SF21">
    <property type="entry name" value="C-TYPE LECTIN DOMAIN-CONTAINING PROTEIN"/>
    <property type="match status" value="1"/>
</dbReference>
<accession>A0A5N4C5S5</accession>
<feature type="domain" description="C-type lectin" evidence="4">
    <location>
        <begin position="138"/>
        <end position="223"/>
    </location>
</feature>
<evidence type="ECO:0000259" key="4">
    <source>
        <dbReference type="PROSITE" id="PS50041"/>
    </source>
</evidence>
<dbReference type="GO" id="GO:0009897">
    <property type="term" value="C:external side of plasma membrane"/>
    <property type="evidence" value="ECO:0007669"/>
    <property type="project" value="TreeGrafter"/>
</dbReference>
<proteinExistence type="predicted"/>
<reference evidence="5 6" key="1">
    <citation type="journal article" date="2019" name="Mol. Ecol. Resour.">
        <title>Improving Illumina assemblies with Hi-C and long reads: an example with the North African dromedary.</title>
        <authorList>
            <person name="Elbers J.P."/>
            <person name="Rogers M.F."/>
            <person name="Perelman P.L."/>
            <person name="Proskuryakova A.A."/>
            <person name="Serdyukova N.A."/>
            <person name="Johnson W.E."/>
            <person name="Horin P."/>
            <person name="Corander J."/>
            <person name="Murphy D."/>
            <person name="Burger P.A."/>
        </authorList>
    </citation>
    <scope>NUCLEOTIDE SEQUENCE [LARGE SCALE GENOMIC DNA]</scope>
    <source>
        <strain evidence="5">Drom800</strain>
        <tissue evidence="5">Blood</tissue>
    </source>
</reference>
<evidence type="ECO:0000256" key="3">
    <source>
        <dbReference type="SAM" id="Phobius"/>
    </source>
</evidence>
<dbReference type="InterPro" id="IPR016186">
    <property type="entry name" value="C-type_lectin-like/link_sf"/>
</dbReference>
<dbReference type="InterPro" id="IPR033992">
    <property type="entry name" value="NKR-like_CTLD"/>
</dbReference>
<dbReference type="CDD" id="cd03593">
    <property type="entry name" value="CLECT_NK_receptors_like"/>
    <property type="match status" value="1"/>
</dbReference>
<sequence>MVCGLARRSHCRSPRRGTCAAGCLPSFAEVNPGSGQGPRIPCLHSSSCFFYLEGDMDNQRRLMNAGDSQSSGDVISSNLTIESHEPPKGNKKKPCVSKIIAIIIFLVILIITLATVLAVEKHKSSMEHVSCLDGWIGYLGKYFYFSENTTTWAASQNFCAAHAANLAVFNTTEELNFLKRYSDHSQYWIGLRRKPGQTWQWIDGTIYSGWQDTCDQFRSHHLWMKRSHFDKSSNSEGDTFQQKHPSWLSQHRRYLQPLPGLQIYRGKTTLATPMEAGLFPSYLSSLEPKAHKSTTVWCLCFFSQENVLSKLESKTL</sequence>
<organism evidence="5 6">
    <name type="scientific">Camelus dromedarius</name>
    <name type="common">Dromedary</name>
    <name type="synonym">Arabian camel</name>
    <dbReference type="NCBI Taxonomy" id="9838"/>
    <lineage>
        <taxon>Eukaryota</taxon>
        <taxon>Metazoa</taxon>
        <taxon>Chordata</taxon>
        <taxon>Craniata</taxon>
        <taxon>Vertebrata</taxon>
        <taxon>Euteleostomi</taxon>
        <taxon>Mammalia</taxon>
        <taxon>Eutheria</taxon>
        <taxon>Laurasiatheria</taxon>
        <taxon>Artiodactyla</taxon>
        <taxon>Tylopoda</taxon>
        <taxon>Camelidae</taxon>
        <taxon>Camelus</taxon>
    </lineage>
</organism>
<dbReference type="PANTHER" id="PTHR45710">
    <property type="entry name" value="C-TYPE LECTIN DOMAIN-CONTAINING PROTEIN 180"/>
    <property type="match status" value="1"/>
</dbReference>
<dbReference type="Gene3D" id="3.10.100.10">
    <property type="entry name" value="Mannose-Binding Protein A, subunit A"/>
    <property type="match status" value="1"/>
</dbReference>
<feature type="transmembrane region" description="Helical" evidence="3">
    <location>
        <begin position="99"/>
        <end position="119"/>
    </location>
</feature>
<dbReference type="Proteomes" id="UP000299084">
    <property type="component" value="Unassembled WGS sequence"/>
</dbReference>
<dbReference type="InterPro" id="IPR016187">
    <property type="entry name" value="CTDL_fold"/>
</dbReference>
<comment type="caution">
    <text evidence="5">The sequence shown here is derived from an EMBL/GenBank/DDBJ whole genome shotgun (WGS) entry which is preliminary data.</text>
</comment>
<evidence type="ECO:0000256" key="2">
    <source>
        <dbReference type="ARBA" id="ARBA00022734"/>
    </source>
</evidence>
<comment type="subcellular location">
    <subcellularLocation>
        <location evidence="1">Cell membrane</location>
        <topology evidence="1">Single-pass type II membrane protein</topology>
    </subcellularLocation>
</comment>
<dbReference type="Pfam" id="PF00059">
    <property type="entry name" value="Lectin_C"/>
    <property type="match status" value="1"/>
</dbReference>
<dbReference type="SUPFAM" id="SSF56436">
    <property type="entry name" value="C-type lectin-like"/>
    <property type="match status" value="1"/>
</dbReference>
<dbReference type="InterPro" id="IPR050828">
    <property type="entry name" value="C-type_lectin/matrix_domain"/>
</dbReference>
<keyword evidence="3" id="KW-1133">Transmembrane helix</keyword>
<keyword evidence="2 5" id="KW-0430">Lectin</keyword>
<dbReference type="OrthoDB" id="9906043at2759"/>
<dbReference type="AlphaFoldDB" id="A0A5N4C5S5"/>
<keyword evidence="6" id="KW-1185">Reference proteome</keyword>
<dbReference type="PROSITE" id="PS50041">
    <property type="entry name" value="C_TYPE_LECTIN_2"/>
    <property type="match status" value="1"/>
</dbReference>
<dbReference type="InterPro" id="IPR001304">
    <property type="entry name" value="C-type_lectin-like"/>
</dbReference>
<dbReference type="GO" id="GO:0030246">
    <property type="term" value="F:carbohydrate binding"/>
    <property type="evidence" value="ECO:0007669"/>
    <property type="project" value="UniProtKB-KW"/>
</dbReference>
<evidence type="ECO:0000313" key="5">
    <source>
        <dbReference type="EMBL" id="KAB1254237.1"/>
    </source>
</evidence>
<evidence type="ECO:0000313" key="6">
    <source>
        <dbReference type="Proteomes" id="UP000299084"/>
    </source>
</evidence>
<protein>
    <submittedName>
        <fullName evidence="5">C-type lectin domain family 2 member A</fullName>
    </submittedName>
</protein>
<dbReference type="EMBL" id="JWIN03000034">
    <property type="protein sequence ID" value="KAB1254237.1"/>
    <property type="molecule type" value="Genomic_DNA"/>
</dbReference>